<dbReference type="AlphaFoldDB" id="A0A9N9ZZV2"/>
<feature type="region of interest" description="Disordered" evidence="1">
    <location>
        <begin position="49"/>
        <end position="82"/>
    </location>
</feature>
<feature type="transmembrane region" description="Helical" evidence="2">
    <location>
        <begin position="23"/>
        <end position="42"/>
    </location>
</feature>
<keyword evidence="4" id="KW-1185">Reference proteome</keyword>
<keyword evidence="2" id="KW-0472">Membrane</keyword>
<evidence type="ECO:0000313" key="3">
    <source>
        <dbReference type="EMBL" id="CAH0381276.1"/>
    </source>
</evidence>
<evidence type="ECO:0000256" key="1">
    <source>
        <dbReference type="SAM" id="MobiDB-lite"/>
    </source>
</evidence>
<dbReference type="EMBL" id="OU963862">
    <property type="protein sequence ID" value="CAH0381276.1"/>
    <property type="molecule type" value="Genomic_DNA"/>
</dbReference>
<organism evidence="3 4">
    <name type="scientific">Bemisia tabaci</name>
    <name type="common">Sweetpotato whitefly</name>
    <name type="synonym">Aleurodes tabaci</name>
    <dbReference type="NCBI Taxonomy" id="7038"/>
    <lineage>
        <taxon>Eukaryota</taxon>
        <taxon>Metazoa</taxon>
        <taxon>Ecdysozoa</taxon>
        <taxon>Arthropoda</taxon>
        <taxon>Hexapoda</taxon>
        <taxon>Insecta</taxon>
        <taxon>Pterygota</taxon>
        <taxon>Neoptera</taxon>
        <taxon>Paraneoptera</taxon>
        <taxon>Hemiptera</taxon>
        <taxon>Sternorrhyncha</taxon>
        <taxon>Aleyrodoidea</taxon>
        <taxon>Aleyrodidae</taxon>
        <taxon>Aleyrodinae</taxon>
        <taxon>Bemisia</taxon>
    </lineage>
</organism>
<sequence>MCWLAICKKNVFPLSMRAGEVPFSAKLYFCNVTNLFLFLVLGRRKRRHRRSKSKSKSPISITESPENRVLPHGSRSRSQSRPYIHLEVSPSDALEMQADEFLEATGSHSGDVYDEGYPDEGTASYDPFADVFMQSEDYPGGGPSPAEIDEALARSRKCFNLLIKDGRSLKEALQTYDKGKLILQVYQQQGYLDKANAILLCDLIMQHEFQGDPHTRLGGHAFLALAKSIIELFPNERIESYYVPYRYIDGQRKERARGRLLDKYEHRLKAFRAAGLIKSRHRRILPKSNSHQDKS</sequence>
<gene>
    <name evidence="3" type="ORF">BEMITA_LOCUS945</name>
</gene>
<reference evidence="3" key="1">
    <citation type="submission" date="2021-12" db="EMBL/GenBank/DDBJ databases">
        <authorList>
            <person name="King R."/>
        </authorList>
    </citation>
    <scope>NUCLEOTIDE SEQUENCE</scope>
</reference>
<evidence type="ECO:0000313" key="4">
    <source>
        <dbReference type="Proteomes" id="UP001152759"/>
    </source>
</evidence>
<protein>
    <submittedName>
        <fullName evidence="3">Uncharacterized protein</fullName>
    </submittedName>
</protein>
<dbReference type="Proteomes" id="UP001152759">
    <property type="component" value="Chromosome 1"/>
</dbReference>
<name>A0A9N9ZZV2_BEMTA</name>
<evidence type="ECO:0000256" key="2">
    <source>
        <dbReference type="SAM" id="Phobius"/>
    </source>
</evidence>
<keyword evidence="2" id="KW-1133">Transmembrane helix</keyword>
<accession>A0A9N9ZZV2</accession>
<proteinExistence type="predicted"/>
<keyword evidence="2" id="KW-0812">Transmembrane</keyword>